<sequence length="61" mass="6523">MRADKADFQENIPVSERPVHPLLLSAGWVLAVIVAVAIPFGEALFAGLHSAGSINELARKQ</sequence>
<keyword evidence="3" id="KW-1185">Reference proteome</keyword>
<keyword evidence="1" id="KW-0812">Transmembrane</keyword>
<keyword evidence="1" id="KW-1133">Transmembrane helix</keyword>
<dbReference type="Proteomes" id="UP000290407">
    <property type="component" value="Unassembled WGS sequence"/>
</dbReference>
<comment type="caution">
    <text evidence="2">The sequence shown here is derived from an EMBL/GenBank/DDBJ whole genome shotgun (WGS) entry which is preliminary data.</text>
</comment>
<organism evidence="2 3">
    <name type="scientific">Spirosoma sordidisoli</name>
    <dbReference type="NCBI Taxonomy" id="2502893"/>
    <lineage>
        <taxon>Bacteria</taxon>
        <taxon>Pseudomonadati</taxon>
        <taxon>Bacteroidota</taxon>
        <taxon>Cytophagia</taxon>
        <taxon>Cytophagales</taxon>
        <taxon>Cytophagaceae</taxon>
        <taxon>Spirosoma</taxon>
    </lineage>
</organism>
<reference evidence="2 3" key="1">
    <citation type="submission" date="2019-01" db="EMBL/GenBank/DDBJ databases">
        <title>Spirosoma flava sp. nov., a propanil-degrading bacterium isolated from herbicide-contaminated soil.</title>
        <authorList>
            <person name="Zhang L."/>
            <person name="Jiang J.-D."/>
        </authorList>
    </citation>
    <scope>NUCLEOTIDE SEQUENCE [LARGE SCALE GENOMIC DNA]</scope>
    <source>
        <strain evidence="2 3">TY50</strain>
    </source>
</reference>
<accession>A0A4Q2UVW8</accession>
<evidence type="ECO:0000313" key="3">
    <source>
        <dbReference type="Proteomes" id="UP000290407"/>
    </source>
</evidence>
<protein>
    <submittedName>
        <fullName evidence="2">Uncharacterized protein</fullName>
    </submittedName>
</protein>
<gene>
    <name evidence="2" type="ORF">EQG79_02725</name>
</gene>
<keyword evidence="1" id="KW-0472">Membrane</keyword>
<dbReference type="AlphaFoldDB" id="A0A4Q2UVW8"/>
<feature type="transmembrane region" description="Helical" evidence="1">
    <location>
        <begin position="21"/>
        <end position="40"/>
    </location>
</feature>
<evidence type="ECO:0000313" key="2">
    <source>
        <dbReference type="EMBL" id="RYC71079.1"/>
    </source>
</evidence>
<proteinExistence type="predicted"/>
<name>A0A4Q2UVW8_9BACT</name>
<dbReference type="EMBL" id="SBLB01000001">
    <property type="protein sequence ID" value="RYC71079.1"/>
    <property type="molecule type" value="Genomic_DNA"/>
</dbReference>
<dbReference type="RefSeq" id="WP_077920162.1">
    <property type="nucleotide sequence ID" value="NZ_SBLB01000001.1"/>
</dbReference>
<evidence type="ECO:0000256" key="1">
    <source>
        <dbReference type="SAM" id="Phobius"/>
    </source>
</evidence>